<dbReference type="GO" id="GO:0016020">
    <property type="term" value="C:membrane"/>
    <property type="evidence" value="ECO:0007669"/>
    <property type="project" value="UniProtKB-SubCell"/>
</dbReference>
<dbReference type="PROSITE" id="PS50893">
    <property type="entry name" value="ABC_TRANSPORTER_2"/>
    <property type="match status" value="1"/>
</dbReference>
<evidence type="ECO:0000256" key="4">
    <source>
        <dbReference type="ARBA" id="ARBA00022692"/>
    </source>
</evidence>
<feature type="transmembrane region" description="Helical" evidence="10">
    <location>
        <begin position="457"/>
        <end position="482"/>
    </location>
</feature>
<evidence type="ECO:0000256" key="1">
    <source>
        <dbReference type="ARBA" id="ARBA00004141"/>
    </source>
</evidence>
<evidence type="ECO:0000259" key="11">
    <source>
        <dbReference type="PROSITE" id="PS50893"/>
    </source>
</evidence>
<evidence type="ECO:0000313" key="12">
    <source>
        <dbReference type="EMBL" id="JAT68595.1"/>
    </source>
</evidence>
<dbReference type="InterPro" id="IPR003439">
    <property type="entry name" value="ABC_transporter-like_ATP-bd"/>
</dbReference>
<organism evidence="13">
    <name type="scientific">Auxenochlorella protothecoides</name>
    <name type="common">Green microalga</name>
    <name type="synonym">Chlorella protothecoides</name>
    <dbReference type="NCBI Taxonomy" id="3075"/>
    <lineage>
        <taxon>Eukaryota</taxon>
        <taxon>Viridiplantae</taxon>
        <taxon>Chlorophyta</taxon>
        <taxon>core chlorophytes</taxon>
        <taxon>Trebouxiophyceae</taxon>
        <taxon>Chlorellales</taxon>
        <taxon>Chlorellaceae</taxon>
        <taxon>Auxenochlorella</taxon>
    </lineage>
</organism>
<evidence type="ECO:0000256" key="3">
    <source>
        <dbReference type="ARBA" id="ARBA00022448"/>
    </source>
</evidence>
<feature type="compositionally biased region" description="Basic and acidic residues" evidence="9">
    <location>
        <begin position="855"/>
        <end position="871"/>
    </location>
</feature>
<feature type="domain" description="ABC transporter" evidence="11">
    <location>
        <begin position="578"/>
        <end position="816"/>
    </location>
</feature>
<dbReference type="InterPro" id="IPR056788">
    <property type="entry name" value="ABCA2/9/11_C"/>
</dbReference>
<dbReference type="GO" id="GO:0140359">
    <property type="term" value="F:ABC-type transporter activity"/>
    <property type="evidence" value="ECO:0007669"/>
    <property type="project" value="InterPro"/>
</dbReference>
<evidence type="ECO:0000256" key="2">
    <source>
        <dbReference type="ARBA" id="ARBA00008526"/>
    </source>
</evidence>
<evidence type="ECO:0000256" key="7">
    <source>
        <dbReference type="ARBA" id="ARBA00022989"/>
    </source>
</evidence>
<dbReference type="Pfam" id="PF12698">
    <property type="entry name" value="ABC2_membrane_3"/>
    <property type="match status" value="1"/>
</dbReference>
<dbReference type="SUPFAM" id="SSF52540">
    <property type="entry name" value="P-loop containing nucleoside triphosphate hydrolases"/>
    <property type="match status" value="1"/>
</dbReference>
<dbReference type="Pfam" id="PF00005">
    <property type="entry name" value="ABC_tran"/>
    <property type="match status" value="1"/>
</dbReference>
<reference evidence="13" key="1">
    <citation type="submission" date="2015-08" db="EMBL/GenBank/DDBJ databases">
        <authorList>
            <person name="Babu N.S."/>
            <person name="Beckwith C.J."/>
            <person name="Beseler K.G."/>
            <person name="Brison A."/>
            <person name="Carone J.V."/>
            <person name="Caskin T.P."/>
            <person name="Diamond M."/>
            <person name="Durham M.E."/>
            <person name="Foxe J.M."/>
            <person name="Go M."/>
            <person name="Henderson B.A."/>
            <person name="Jones I.B."/>
            <person name="McGettigan J.A."/>
            <person name="Micheletti S.J."/>
            <person name="Nasrallah M.E."/>
            <person name="Ortiz D."/>
            <person name="Piller C.R."/>
            <person name="Privatt S.R."/>
            <person name="Schneider S.L."/>
            <person name="Sharp S."/>
            <person name="Smith T.C."/>
            <person name="Stanton J.D."/>
            <person name="Ullery H.E."/>
            <person name="Wilson R.J."/>
            <person name="Serrano M.G."/>
            <person name="Buck G."/>
            <person name="Lee V."/>
            <person name="Wang Y."/>
            <person name="Carvalho R."/>
            <person name="Voegtly L."/>
            <person name="Shi R."/>
            <person name="Duckworth R."/>
            <person name="Johnson A."/>
            <person name="Loviza R."/>
            <person name="Walstead R."/>
            <person name="Shah Z."/>
            <person name="Kiflezghi M."/>
            <person name="Wade K."/>
            <person name="Ball S.L."/>
            <person name="Bradley K.W."/>
            <person name="Asai D.J."/>
            <person name="Bowman C.A."/>
            <person name="Russell D.A."/>
            <person name="Pope W.H."/>
            <person name="Jacobs-Sera D."/>
            <person name="Hendrix R.W."/>
            <person name="Hatfull G.F."/>
        </authorList>
    </citation>
    <scope>NUCLEOTIDE SEQUENCE</scope>
</reference>
<dbReference type="PANTHER" id="PTHR19229">
    <property type="entry name" value="ATP-BINDING CASSETTE TRANSPORTER SUBFAMILY A ABCA"/>
    <property type="match status" value="1"/>
</dbReference>
<feature type="transmembrane region" description="Helical" evidence="10">
    <location>
        <begin position="362"/>
        <end position="385"/>
    </location>
</feature>
<dbReference type="Pfam" id="PF25158">
    <property type="entry name" value="ABCA11_C"/>
    <property type="match status" value="1"/>
</dbReference>
<feature type="transmembrane region" description="Helical" evidence="10">
    <location>
        <begin position="256"/>
        <end position="277"/>
    </location>
</feature>
<dbReference type="SMART" id="SM00382">
    <property type="entry name" value="AAA"/>
    <property type="match status" value="1"/>
</dbReference>
<keyword evidence="7 10" id="KW-1133">Transmembrane helix</keyword>
<dbReference type="InterPro" id="IPR027417">
    <property type="entry name" value="P-loop_NTPase"/>
</dbReference>
<keyword evidence="4 10" id="KW-0812">Transmembrane</keyword>
<dbReference type="GO" id="GO:0016887">
    <property type="term" value="F:ATP hydrolysis activity"/>
    <property type="evidence" value="ECO:0007669"/>
    <property type="project" value="InterPro"/>
</dbReference>
<name>A0A1D2AEE4_AUXPR</name>
<gene>
    <name evidence="12" type="ORF">g.56797</name>
    <name evidence="13" type="ORF">g.56807</name>
</gene>
<dbReference type="GO" id="GO:0005524">
    <property type="term" value="F:ATP binding"/>
    <property type="evidence" value="ECO:0007669"/>
    <property type="project" value="UniProtKB-KW"/>
</dbReference>
<comment type="similarity">
    <text evidence="2">Belongs to the ABC transporter superfamily. ABCA family. CPR flippase (TC 3.A.1.211) subfamily.</text>
</comment>
<dbReference type="InterPro" id="IPR017871">
    <property type="entry name" value="ABC_transporter-like_CS"/>
</dbReference>
<dbReference type="AlphaFoldDB" id="A0A1D2AEE4"/>
<keyword evidence="6" id="KW-0067">ATP-binding</keyword>
<sequence>MPEIEPYDGMGPSAPVSRKDSRMPVQNKAPLITGWRLLGTQFAALVRKNLLIRALAWRTNVLLLAQAVLFILLIWGVDRALTASRQRQPAYSSQTTAEAVDIGPIPDCATNIYLRQDRACYTIAYAPKGVALVEEVLAAVADNNSPPIPRTHLKGFASETEIDDYLLANPETVLSAVILSVDGERNVAFTIQVNSSVQWFKGDWQHPNTYVQLPLQAAVERELVRRAVSNPDLEWSPALTQFPHPAAKSPSMIGTIAPTFLFASIMFQFVLLLHDVVHEEESGVRRAMATMGLRDSPFWASWFLYEGTLAVIEGSLLVGFGYAFKFTLLTGNAFGLGYLLLILVSLAMTSFGFFLSTFMNKAAAAVPVGFVIFVVAWICLIVIAFDFPYSAKYGPAGMVIFSLFPWSLLSKGVGDLAAAASGSTPGGIPWSMRGAYCVRGSLSPEQSSSPLYYQDDCVMPLGTILWVLALQCIGYCLLALYFDNVLPDCNGVRRAPWYFLQPSYWVAPYKPSLERAQRAYEASTQESTGLVVDADVAEEMERMKTRCLTYTGKLSGTHHPGMAGVDTAAATPQPAYAMEMYGLRKEYGRGLFRRKPFVAVRSSWLGVLEGECFCLLGPNGAGKSTTINCLTGVIPFSAGDALVYGTSIASSGGMARTRPIMGVCPQFDVLWDELTGLEHLHVFAAIKGIPAATRAAEAAKLLEEVKLTEAGSVRAGAYSGGMRRRLSVAMALLGDPKLVFLDEPTTGLDPISRRHLWDLIDSCKRQRAIVLTTHSMEEADILGDRIGIMARGRLRCIGTSLRLKMRFGSGYRISIRVQGGTSSSGSSSQTEEGALDGDFLIPATPTTEAAADSAPRCKEQQLRSGSGEEQRSTLGRLQAARIKAVFADRLGVTAADESLDYVHFMCPYENEDKLPSLFHHLKVNKLELGVADLQLRLTPLEDVFLTITRKAELEHAQAEGRFEMLTLTDEGMTIKVPIGADFIQSPSGTLYHIRWSQDGEGQLHILEYWADPVSKLLAAVSGPLPLSFPATAAAPA</sequence>
<dbReference type="InterPro" id="IPR013525">
    <property type="entry name" value="ABC2_TM"/>
</dbReference>
<dbReference type="PANTHER" id="PTHR19229:SF205">
    <property type="entry name" value="ABC TRANSPORTER A FAMILY MEMBER 1-RELATED"/>
    <property type="match status" value="1"/>
</dbReference>
<dbReference type="Gene3D" id="3.40.50.300">
    <property type="entry name" value="P-loop containing nucleotide triphosphate hydrolases"/>
    <property type="match status" value="1"/>
</dbReference>
<accession>A0A1D2AEE4</accession>
<keyword evidence="8 10" id="KW-0472">Membrane</keyword>
<dbReference type="InterPro" id="IPR003593">
    <property type="entry name" value="AAA+_ATPase"/>
</dbReference>
<dbReference type="InterPro" id="IPR026082">
    <property type="entry name" value="ABCA"/>
</dbReference>
<feature type="compositionally biased region" description="Low complexity" evidence="9">
    <location>
        <begin position="818"/>
        <end position="832"/>
    </location>
</feature>
<proteinExistence type="inferred from homology"/>
<dbReference type="CDD" id="cd03263">
    <property type="entry name" value="ABC_subfamily_A"/>
    <property type="match status" value="1"/>
</dbReference>
<evidence type="ECO:0000256" key="6">
    <source>
        <dbReference type="ARBA" id="ARBA00022840"/>
    </source>
</evidence>
<keyword evidence="3" id="KW-0813">Transport</keyword>
<evidence type="ECO:0000256" key="8">
    <source>
        <dbReference type="ARBA" id="ARBA00023136"/>
    </source>
</evidence>
<feature type="transmembrane region" description="Helical" evidence="10">
    <location>
        <begin position="55"/>
        <end position="77"/>
    </location>
</feature>
<feature type="transmembrane region" description="Helical" evidence="10">
    <location>
        <begin position="336"/>
        <end position="355"/>
    </location>
</feature>
<protein>
    <recommendedName>
        <fullName evidence="11">ABC transporter domain-containing protein</fullName>
    </recommendedName>
</protein>
<feature type="transmembrane region" description="Helical" evidence="10">
    <location>
        <begin position="298"/>
        <end position="324"/>
    </location>
</feature>
<dbReference type="PROSITE" id="PS00211">
    <property type="entry name" value="ABC_TRANSPORTER_1"/>
    <property type="match status" value="1"/>
</dbReference>
<keyword evidence="5" id="KW-0547">Nucleotide-binding</keyword>
<dbReference type="EMBL" id="GDKF01001104">
    <property type="protein sequence ID" value="JAT77518.1"/>
    <property type="molecule type" value="Transcribed_RNA"/>
</dbReference>
<feature type="region of interest" description="Disordered" evidence="9">
    <location>
        <begin position="818"/>
        <end position="873"/>
    </location>
</feature>
<evidence type="ECO:0000313" key="13">
    <source>
        <dbReference type="EMBL" id="JAT77518.1"/>
    </source>
</evidence>
<feature type="region of interest" description="Disordered" evidence="9">
    <location>
        <begin position="1"/>
        <end position="22"/>
    </location>
</feature>
<evidence type="ECO:0000256" key="9">
    <source>
        <dbReference type="SAM" id="MobiDB-lite"/>
    </source>
</evidence>
<evidence type="ECO:0000256" key="5">
    <source>
        <dbReference type="ARBA" id="ARBA00022741"/>
    </source>
</evidence>
<evidence type="ECO:0000256" key="10">
    <source>
        <dbReference type="SAM" id="Phobius"/>
    </source>
</evidence>
<dbReference type="EMBL" id="GDKF01010027">
    <property type="protein sequence ID" value="JAT68595.1"/>
    <property type="molecule type" value="Transcribed_RNA"/>
</dbReference>
<dbReference type="GO" id="GO:0005319">
    <property type="term" value="F:lipid transporter activity"/>
    <property type="evidence" value="ECO:0007669"/>
    <property type="project" value="TreeGrafter"/>
</dbReference>
<comment type="subcellular location">
    <subcellularLocation>
        <location evidence="1">Membrane</location>
        <topology evidence="1">Multi-pass membrane protein</topology>
    </subcellularLocation>
</comment>
<dbReference type="FunFam" id="3.40.50.300:FF:000665">
    <property type="entry name" value="ABC transporter A family member 2"/>
    <property type="match status" value="1"/>
</dbReference>